<dbReference type="GO" id="GO:0016757">
    <property type="term" value="F:glycosyltransferase activity"/>
    <property type="evidence" value="ECO:0007669"/>
    <property type="project" value="InterPro"/>
</dbReference>
<dbReference type="Gene3D" id="3.40.50.2000">
    <property type="entry name" value="Glycogen Phosphorylase B"/>
    <property type="match status" value="2"/>
</dbReference>
<organism evidence="3 4">
    <name type="scientific">Marinobacter gudaonensis</name>
    <dbReference type="NCBI Taxonomy" id="375760"/>
    <lineage>
        <taxon>Bacteria</taxon>
        <taxon>Pseudomonadati</taxon>
        <taxon>Pseudomonadota</taxon>
        <taxon>Gammaproteobacteria</taxon>
        <taxon>Pseudomonadales</taxon>
        <taxon>Marinobacteraceae</taxon>
        <taxon>Marinobacter</taxon>
    </lineage>
</organism>
<dbReference type="AlphaFoldDB" id="A0A1I6GE91"/>
<sequence>MPESEAPHAIEFLVPGDPDQNTGGYRYVRKLVQALNERGQLARVTGLDGQFPRPDKKAFEELDRRLTALPEGTCVILDGLAMGGLPDVVEKHHGRLTLLALVHHPLADETGLSEPDRQWFLDSERRALAFVSGVVTTSRYTAARLADYNVPEAWVRVAEPGVSVLAGKSEPAPADDSGEAPHLLCVAHLSPRKAQHQLVAALAALKSLSWQCSLAGSDSRNAGYACQLRKQIAESGLSDRVTLTGELDEAGLTDMYRRADLFVFPSLYEGYGMVIDEALAAGLPIISSDGGALANTAERPGVVQYSAGDVQALTARIEQWLTHPEELAHARKLAVRESRQVRSWRAAADDFLSAVEQFRYGASGWHQHSAFDSQWLSAREAADHKARSRELTAALNQWLADRYEQQAGFQARPCRIVDIGTGRGSNVVYLAPALQVPQTWLAVDQDQALLREARERARGLDVPFETAPVQLTPENIEQILPQDTALVTASALIDLVSRPWLTALGRAVANRNAAVLIVLSYAGRFELSPEHPEDELLRDLVNRHQHGDKGTGAALGPDASDVLATLMSEAGYSVQTAESSWVLGGPDRPGECSNTSLIRMLMHGWVEAAIEQSPESRPQLERWLSAREALLAEGALQIVVHHTDVLALPPESTV</sequence>
<gene>
    <name evidence="3" type="ORF">SAMN04488073_0563</name>
</gene>
<dbReference type="Pfam" id="PF00534">
    <property type="entry name" value="Glycos_transf_1"/>
    <property type="match status" value="1"/>
</dbReference>
<dbReference type="CDD" id="cd03801">
    <property type="entry name" value="GT4_PimA-like"/>
    <property type="match status" value="1"/>
</dbReference>
<dbReference type="Gene3D" id="3.40.50.150">
    <property type="entry name" value="Vaccinia Virus protein VP39"/>
    <property type="match status" value="1"/>
</dbReference>
<dbReference type="SUPFAM" id="SSF53335">
    <property type="entry name" value="S-adenosyl-L-methionine-dependent methyltransferases"/>
    <property type="match status" value="1"/>
</dbReference>
<evidence type="ECO:0000313" key="3">
    <source>
        <dbReference type="EMBL" id="SFR40421.1"/>
    </source>
</evidence>
<accession>A0A1I6GE91</accession>
<keyword evidence="1 3" id="KW-0808">Transferase</keyword>
<dbReference type="Proteomes" id="UP000199290">
    <property type="component" value="Unassembled WGS sequence"/>
</dbReference>
<keyword evidence="4" id="KW-1185">Reference proteome</keyword>
<dbReference type="SUPFAM" id="SSF53756">
    <property type="entry name" value="UDP-Glycosyltransferase/glycogen phosphorylase"/>
    <property type="match status" value="1"/>
</dbReference>
<name>A0A1I6GE91_9GAMM</name>
<dbReference type="InterPro" id="IPR001296">
    <property type="entry name" value="Glyco_trans_1"/>
</dbReference>
<protein>
    <submittedName>
        <fullName evidence="3">Glycosyltransferase involved in cell wall bisynthesis</fullName>
    </submittedName>
</protein>
<dbReference type="OrthoDB" id="4611853at2"/>
<evidence type="ECO:0000259" key="2">
    <source>
        <dbReference type="Pfam" id="PF00534"/>
    </source>
</evidence>
<dbReference type="PANTHER" id="PTHR46401">
    <property type="entry name" value="GLYCOSYLTRANSFERASE WBBK-RELATED"/>
    <property type="match status" value="1"/>
</dbReference>
<dbReference type="PANTHER" id="PTHR46401:SF2">
    <property type="entry name" value="GLYCOSYLTRANSFERASE WBBK-RELATED"/>
    <property type="match status" value="1"/>
</dbReference>
<feature type="domain" description="Glycosyl transferase family 1" evidence="2">
    <location>
        <begin position="179"/>
        <end position="331"/>
    </location>
</feature>
<dbReference type="GO" id="GO:0009103">
    <property type="term" value="P:lipopolysaccharide biosynthetic process"/>
    <property type="evidence" value="ECO:0007669"/>
    <property type="project" value="TreeGrafter"/>
</dbReference>
<proteinExistence type="predicted"/>
<dbReference type="STRING" id="375760.SAMN04488073_0563"/>
<dbReference type="EMBL" id="FOYV01000001">
    <property type="protein sequence ID" value="SFR40421.1"/>
    <property type="molecule type" value="Genomic_DNA"/>
</dbReference>
<evidence type="ECO:0000313" key="4">
    <source>
        <dbReference type="Proteomes" id="UP000199290"/>
    </source>
</evidence>
<evidence type="ECO:0000256" key="1">
    <source>
        <dbReference type="ARBA" id="ARBA00022679"/>
    </source>
</evidence>
<dbReference type="RefSeq" id="WP_091985757.1">
    <property type="nucleotide sequence ID" value="NZ_FOYV01000001.1"/>
</dbReference>
<reference evidence="4" key="1">
    <citation type="submission" date="2016-10" db="EMBL/GenBank/DDBJ databases">
        <authorList>
            <person name="Varghese N."/>
            <person name="Submissions S."/>
        </authorList>
    </citation>
    <scope>NUCLEOTIDE SEQUENCE [LARGE SCALE GENOMIC DNA]</scope>
    <source>
        <strain evidence="4">CGMCC 1.6294</strain>
    </source>
</reference>
<dbReference type="InterPro" id="IPR029063">
    <property type="entry name" value="SAM-dependent_MTases_sf"/>
</dbReference>